<evidence type="ECO:0000313" key="1">
    <source>
        <dbReference type="EMBL" id="KDQ13656.1"/>
    </source>
</evidence>
<evidence type="ECO:0000313" key="2">
    <source>
        <dbReference type="Proteomes" id="UP000027195"/>
    </source>
</evidence>
<proteinExistence type="predicted"/>
<gene>
    <name evidence="1" type="ORF">BOTBODRAFT_111110</name>
</gene>
<dbReference type="HOGENOM" id="CLU_002498_9_1_1"/>
<dbReference type="EMBL" id="KL198042">
    <property type="protein sequence ID" value="KDQ13656.1"/>
    <property type="molecule type" value="Genomic_DNA"/>
</dbReference>
<protein>
    <submittedName>
        <fullName evidence="1">Uncharacterized protein</fullName>
    </submittedName>
</protein>
<name>A0A067MPY3_BOTB1</name>
<dbReference type="STRING" id="930990.A0A067MPY3"/>
<dbReference type="InParanoid" id="A0A067MPY3"/>
<dbReference type="Proteomes" id="UP000027195">
    <property type="component" value="Unassembled WGS sequence"/>
</dbReference>
<reference evidence="2" key="1">
    <citation type="journal article" date="2014" name="Proc. Natl. Acad. Sci. U.S.A.">
        <title>Extensive sampling of basidiomycete genomes demonstrates inadequacy of the white-rot/brown-rot paradigm for wood decay fungi.</title>
        <authorList>
            <person name="Riley R."/>
            <person name="Salamov A.A."/>
            <person name="Brown D.W."/>
            <person name="Nagy L.G."/>
            <person name="Floudas D."/>
            <person name="Held B.W."/>
            <person name="Levasseur A."/>
            <person name="Lombard V."/>
            <person name="Morin E."/>
            <person name="Otillar R."/>
            <person name="Lindquist E.A."/>
            <person name="Sun H."/>
            <person name="LaButti K.M."/>
            <person name="Schmutz J."/>
            <person name="Jabbour D."/>
            <person name="Luo H."/>
            <person name="Baker S.E."/>
            <person name="Pisabarro A.G."/>
            <person name="Walton J.D."/>
            <person name="Blanchette R.A."/>
            <person name="Henrissat B."/>
            <person name="Martin F."/>
            <person name="Cullen D."/>
            <person name="Hibbett D.S."/>
            <person name="Grigoriev I.V."/>
        </authorList>
    </citation>
    <scope>NUCLEOTIDE SEQUENCE [LARGE SCALE GENOMIC DNA]</scope>
    <source>
        <strain evidence="2">FD-172 SS1</strain>
    </source>
</reference>
<sequence length="203" mass="23074">MLTIFESLTKTFWEDLKDHLIAAVRGELHEGREYPNNERHALYIKDDTIHSHAGIRFNYTTYDVRRGQDSITLKSGRDCVMAVAADRAQDGPFLYARVLGVFHANVIDKSRDQHAVSTRVEFLWVRWLKLVSDANGLPEVSYLPLTSTAAVGFISPTDVIRACHIIPRFSLGRDVTLDGWGRLKTTSFVQNSAGDWKSYYVNR</sequence>
<organism evidence="1 2">
    <name type="scientific">Botryobasidium botryosum (strain FD-172 SS1)</name>
    <dbReference type="NCBI Taxonomy" id="930990"/>
    <lineage>
        <taxon>Eukaryota</taxon>
        <taxon>Fungi</taxon>
        <taxon>Dikarya</taxon>
        <taxon>Basidiomycota</taxon>
        <taxon>Agaricomycotina</taxon>
        <taxon>Agaricomycetes</taxon>
        <taxon>Cantharellales</taxon>
        <taxon>Botryobasidiaceae</taxon>
        <taxon>Botryobasidium</taxon>
    </lineage>
</organism>
<keyword evidence="2" id="KW-1185">Reference proteome</keyword>
<dbReference type="AlphaFoldDB" id="A0A067MPY3"/>
<dbReference type="OrthoDB" id="3183767at2759"/>
<accession>A0A067MPY3</accession>